<dbReference type="Proteomes" id="UP000324629">
    <property type="component" value="Unassembled WGS sequence"/>
</dbReference>
<evidence type="ECO:0000313" key="1">
    <source>
        <dbReference type="EMBL" id="KAA3680882.1"/>
    </source>
</evidence>
<organism evidence="1 2">
    <name type="scientific">Paragonimus westermani</name>
    <dbReference type="NCBI Taxonomy" id="34504"/>
    <lineage>
        <taxon>Eukaryota</taxon>
        <taxon>Metazoa</taxon>
        <taxon>Spiralia</taxon>
        <taxon>Lophotrochozoa</taxon>
        <taxon>Platyhelminthes</taxon>
        <taxon>Trematoda</taxon>
        <taxon>Digenea</taxon>
        <taxon>Plagiorchiida</taxon>
        <taxon>Troglotremata</taxon>
        <taxon>Troglotrematidae</taxon>
        <taxon>Paragonimus</taxon>
    </lineage>
</organism>
<evidence type="ECO:0000313" key="2">
    <source>
        <dbReference type="Proteomes" id="UP000324629"/>
    </source>
</evidence>
<sequence length="129" mass="14663">MASLENTSVTNMQRSMNNSFFEMDKTNVYIFQIESSKAQTVAVSASLLIDAMECFFTVEHYNEQSRGKLHKALRANKKFKAGIVYYVGKISDSEGSLADVKEEAECWRLICSLSQLDYELFMTEGDKET</sequence>
<reference evidence="1 2" key="1">
    <citation type="journal article" date="2019" name="Gigascience">
        <title>Whole-genome sequence of the oriental lung fluke Paragonimus westermani.</title>
        <authorList>
            <person name="Oey H."/>
            <person name="Zakrzewski M."/>
            <person name="Narain K."/>
            <person name="Devi K.R."/>
            <person name="Agatsuma T."/>
            <person name="Nawaratna S."/>
            <person name="Gobert G.N."/>
            <person name="Jones M.K."/>
            <person name="Ragan M.A."/>
            <person name="McManus D.P."/>
            <person name="Krause L."/>
        </authorList>
    </citation>
    <scope>NUCLEOTIDE SEQUENCE [LARGE SCALE GENOMIC DNA]</scope>
    <source>
        <strain evidence="1 2">IND2009</strain>
    </source>
</reference>
<accession>A0A5J4P011</accession>
<keyword evidence="2" id="KW-1185">Reference proteome</keyword>
<gene>
    <name evidence="1" type="ORF">DEA37_0000934</name>
</gene>
<name>A0A5J4P011_9TREM</name>
<dbReference type="AlphaFoldDB" id="A0A5J4P011"/>
<protein>
    <submittedName>
        <fullName evidence="1">Uncharacterized protein</fullName>
    </submittedName>
</protein>
<comment type="caution">
    <text evidence="1">The sequence shown here is derived from an EMBL/GenBank/DDBJ whole genome shotgun (WGS) entry which is preliminary data.</text>
</comment>
<proteinExistence type="predicted"/>
<dbReference type="EMBL" id="QNGE01000331">
    <property type="protein sequence ID" value="KAA3680882.1"/>
    <property type="molecule type" value="Genomic_DNA"/>
</dbReference>